<evidence type="ECO:0000259" key="2">
    <source>
        <dbReference type="Pfam" id="PF03061"/>
    </source>
</evidence>
<dbReference type="CDD" id="cd03443">
    <property type="entry name" value="PaaI_thioesterase"/>
    <property type="match status" value="1"/>
</dbReference>
<dbReference type="Pfam" id="PF03061">
    <property type="entry name" value="4HBT"/>
    <property type="match status" value="1"/>
</dbReference>
<dbReference type="Proteomes" id="UP000295531">
    <property type="component" value="Unassembled WGS sequence"/>
</dbReference>
<dbReference type="AlphaFoldDB" id="A0A4R6NX46"/>
<dbReference type="Gene3D" id="3.10.129.10">
    <property type="entry name" value="Hotdog Thioesterase"/>
    <property type="match status" value="1"/>
</dbReference>
<evidence type="ECO:0000313" key="3">
    <source>
        <dbReference type="EMBL" id="TDP28429.1"/>
    </source>
</evidence>
<protein>
    <submittedName>
        <fullName evidence="3">Uncharacterized protein (TIGR00369 family)</fullName>
    </submittedName>
</protein>
<dbReference type="InterPro" id="IPR029069">
    <property type="entry name" value="HotDog_dom_sf"/>
</dbReference>
<comment type="caution">
    <text evidence="3">The sequence shown here is derived from an EMBL/GenBank/DDBJ whole genome shotgun (WGS) entry which is preliminary data.</text>
</comment>
<dbReference type="RefSeq" id="WP_243734592.1">
    <property type="nucleotide sequence ID" value="NZ_SNXI01000021.1"/>
</dbReference>
<keyword evidence="4" id="KW-1185">Reference proteome</keyword>
<evidence type="ECO:0000313" key="4">
    <source>
        <dbReference type="Proteomes" id="UP000295531"/>
    </source>
</evidence>
<evidence type="ECO:0000256" key="1">
    <source>
        <dbReference type="ARBA" id="ARBA00022801"/>
    </source>
</evidence>
<dbReference type="EMBL" id="SNXI01000021">
    <property type="protein sequence ID" value="TDP28429.1"/>
    <property type="molecule type" value="Genomic_DNA"/>
</dbReference>
<gene>
    <name evidence="3" type="ORF">DEU29_1214</name>
</gene>
<accession>A0A4R6NX46</accession>
<keyword evidence="1" id="KW-0378">Hydrolase</keyword>
<name>A0A4R6NX46_9GAMM</name>
<dbReference type="GO" id="GO:0016289">
    <property type="term" value="F:acyl-CoA hydrolase activity"/>
    <property type="evidence" value="ECO:0007669"/>
    <property type="project" value="UniProtKB-ARBA"/>
</dbReference>
<sequence length="169" mass="18767">MSGWTEDLMNELEESRCSDAVTKACQFTEQVPHVRDLGIQVISVDRGQVRLRITPQSWMFAQEDTKEICTSILYSLADSAGGLAVIARVRELMPIATLDLRMDYLRPANGGLSLLAVATCRHLTDQIAFIDCDIFCEADSELLATAKATFMRNTHGQQFHSDGLKKNSV</sequence>
<organism evidence="3 4">
    <name type="scientific">Idiomarina aquatica</name>
    <dbReference type="NCBI Taxonomy" id="1327752"/>
    <lineage>
        <taxon>Bacteria</taxon>
        <taxon>Pseudomonadati</taxon>
        <taxon>Pseudomonadota</taxon>
        <taxon>Gammaproteobacteria</taxon>
        <taxon>Alteromonadales</taxon>
        <taxon>Idiomarinaceae</taxon>
        <taxon>Idiomarina</taxon>
    </lineage>
</organism>
<dbReference type="InterPro" id="IPR006683">
    <property type="entry name" value="Thioestr_dom"/>
</dbReference>
<reference evidence="3 4" key="1">
    <citation type="submission" date="2019-03" db="EMBL/GenBank/DDBJ databases">
        <title>Freshwater and sediment microbial communities from various areas in North America, analyzing microbe dynamics in response to fracking.</title>
        <authorList>
            <person name="Lamendella R."/>
        </authorList>
    </citation>
    <scope>NUCLEOTIDE SEQUENCE [LARGE SCALE GENOMIC DNA]</scope>
    <source>
        <strain evidence="3 4">18_TX</strain>
    </source>
</reference>
<proteinExistence type="predicted"/>
<dbReference type="InterPro" id="IPR003736">
    <property type="entry name" value="PAAI_dom"/>
</dbReference>
<feature type="domain" description="Thioesterase" evidence="2">
    <location>
        <begin position="73"/>
        <end position="140"/>
    </location>
</feature>
<dbReference type="NCBIfam" id="TIGR00369">
    <property type="entry name" value="unchar_dom_1"/>
    <property type="match status" value="1"/>
</dbReference>
<dbReference type="SUPFAM" id="SSF54637">
    <property type="entry name" value="Thioesterase/thiol ester dehydrase-isomerase"/>
    <property type="match status" value="1"/>
</dbReference>